<evidence type="ECO:0000313" key="6">
    <source>
        <dbReference type="Proteomes" id="UP000735302"/>
    </source>
</evidence>
<feature type="compositionally biased region" description="Low complexity" evidence="2">
    <location>
        <begin position="344"/>
        <end position="367"/>
    </location>
</feature>
<dbReference type="GO" id="GO:0004252">
    <property type="term" value="F:serine-type endopeptidase activity"/>
    <property type="evidence" value="ECO:0007669"/>
    <property type="project" value="InterPro"/>
</dbReference>
<evidence type="ECO:0000256" key="1">
    <source>
        <dbReference type="ARBA" id="ARBA00023157"/>
    </source>
</evidence>
<dbReference type="InterPro" id="IPR043504">
    <property type="entry name" value="Peptidase_S1_PA_chymotrypsin"/>
</dbReference>
<dbReference type="PROSITE" id="PS50940">
    <property type="entry name" value="CHIT_BIND_II"/>
    <property type="match status" value="1"/>
</dbReference>
<feature type="compositionally biased region" description="Basic and acidic residues" evidence="2">
    <location>
        <begin position="323"/>
        <end position="343"/>
    </location>
</feature>
<dbReference type="InterPro" id="IPR002557">
    <property type="entry name" value="Chitin-bd_dom"/>
</dbReference>
<feature type="region of interest" description="Disordered" evidence="2">
    <location>
        <begin position="285"/>
        <end position="386"/>
    </location>
</feature>
<feature type="compositionally biased region" description="Polar residues" evidence="2">
    <location>
        <begin position="446"/>
        <end position="457"/>
    </location>
</feature>
<feature type="compositionally biased region" description="Basic residues" evidence="2">
    <location>
        <begin position="460"/>
        <end position="469"/>
    </location>
</feature>
<gene>
    <name evidence="5" type="ORF">PoB_004113700</name>
</gene>
<feature type="compositionally biased region" description="Basic residues" evidence="2">
    <location>
        <begin position="508"/>
        <end position="526"/>
    </location>
</feature>
<name>A0AAV4B533_9GAST</name>
<keyword evidence="5" id="KW-0812">Transmembrane</keyword>
<keyword evidence="5" id="KW-0645">Protease</keyword>
<evidence type="ECO:0000259" key="3">
    <source>
        <dbReference type="PROSITE" id="PS50240"/>
    </source>
</evidence>
<dbReference type="EMBL" id="BLXT01004580">
    <property type="protein sequence ID" value="GFO14632.1"/>
    <property type="molecule type" value="Genomic_DNA"/>
</dbReference>
<dbReference type="SUPFAM" id="SSF50494">
    <property type="entry name" value="Trypsin-like serine proteases"/>
    <property type="match status" value="1"/>
</dbReference>
<dbReference type="GO" id="GO:0005576">
    <property type="term" value="C:extracellular region"/>
    <property type="evidence" value="ECO:0007669"/>
    <property type="project" value="InterPro"/>
</dbReference>
<evidence type="ECO:0000259" key="4">
    <source>
        <dbReference type="PROSITE" id="PS50940"/>
    </source>
</evidence>
<dbReference type="GO" id="GO:0006508">
    <property type="term" value="P:proteolysis"/>
    <property type="evidence" value="ECO:0007669"/>
    <property type="project" value="UniProtKB-KW"/>
</dbReference>
<feature type="compositionally biased region" description="Polar residues" evidence="2">
    <location>
        <begin position="470"/>
        <end position="500"/>
    </location>
</feature>
<dbReference type="PANTHER" id="PTHR24252:SF7">
    <property type="entry name" value="HYALIN"/>
    <property type="match status" value="1"/>
</dbReference>
<dbReference type="GO" id="GO:0008061">
    <property type="term" value="F:chitin binding"/>
    <property type="evidence" value="ECO:0007669"/>
    <property type="project" value="InterPro"/>
</dbReference>
<dbReference type="PROSITE" id="PS50240">
    <property type="entry name" value="TRYPSIN_DOM"/>
    <property type="match status" value="1"/>
</dbReference>
<comment type="caution">
    <text evidence="5">The sequence shown here is derived from an EMBL/GenBank/DDBJ whole genome shotgun (WGS) entry which is preliminary data.</text>
</comment>
<dbReference type="AlphaFoldDB" id="A0AAV4B533"/>
<reference evidence="5 6" key="1">
    <citation type="journal article" date="2021" name="Elife">
        <title>Chloroplast acquisition without the gene transfer in kleptoplastic sea slugs, Plakobranchus ocellatus.</title>
        <authorList>
            <person name="Maeda T."/>
            <person name="Takahashi S."/>
            <person name="Yoshida T."/>
            <person name="Shimamura S."/>
            <person name="Takaki Y."/>
            <person name="Nagai Y."/>
            <person name="Toyoda A."/>
            <person name="Suzuki Y."/>
            <person name="Arimoto A."/>
            <person name="Ishii H."/>
            <person name="Satoh N."/>
            <person name="Nishiyama T."/>
            <person name="Hasebe M."/>
            <person name="Maruyama T."/>
            <person name="Minagawa J."/>
            <person name="Obokata J."/>
            <person name="Shigenobu S."/>
        </authorList>
    </citation>
    <scope>NUCLEOTIDE SEQUENCE [LARGE SCALE GENOMIC DNA]</scope>
</reference>
<keyword evidence="5" id="KW-0378">Hydrolase</keyword>
<dbReference type="PROSITE" id="PS00134">
    <property type="entry name" value="TRYPSIN_HIS"/>
    <property type="match status" value="1"/>
</dbReference>
<dbReference type="InterPro" id="IPR001254">
    <property type="entry name" value="Trypsin_dom"/>
</dbReference>
<feature type="region of interest" description="Disordered" evidence="2">
    <location>
        <begin position="445"/>
        <end position="527"/>
    </location>
</feature>
<feature type="region of interest" description="Disordered" evidence="2">
    <location>
        <begin position="561"/>
        <end position="587"/>
    </location>
</feature>
<dbReference type="InterPro" id="IPR018114">
    <property type="entry name" value="TRYPSIN_HIS"/>
</dbReference>
<dbReference type="Pfam" id="PF01607">
    <property type="entry name" value="CBM_14"/>
    <property type="match status" value="1"/>
</dbReference>
<evidence type="ECO:0000313" key="5">
    <source>
        <dbReference type="EMBL" id="GFO14632.1"/>
    </source>
</evidence>
<keyword evidence="5" id="KW-0472">Membrane</keyword>
<dbReference type="Pfam" id="PF00089">
    <property type="entry name" value="Trypsin"/>
    <property type="match status" value="2"/>
</dbReference>
<feature type="compositionally biased region" description="Basic and acidic residues" evidence="2">
    <location>
        <begin position="570"/>
        <end position="587"/>
    </location>
</feature>
<dbReference type="Proteomes" id="UP000735302">
    <property type="component" value="Unassembled WGS sequence"/>
</dbReference>
<dbReference type="SMART" id="SM00020">
    <property type="entry name" value="Tryp_SPc"/>
    <property type="match status" value="1"/>
</dbReference>
<protein>
    <submittedName>
        <fullName evidence="5">Transmembrane protease serine 2</fullName>
    </submittedName>
</protein>
<dbReference type="InterPro" id="IPR009003">
    <property type="entry name" value="Peptidase_S1_PA"/>
</dbReference>
<keyword evidence="1" id="KW-1015">Disulfide bond</keyword>
<evidence type="ECO:0000256" key="2">
    <source>
        <dbReference type="SAM" id="MobiDB-lite"/>
    </source>
</evidence>
<dbReference type="PANTHER" id="PTHR24252">
    <property type="entry name" value="ACROSIN-RELATED"/>
    <property type="match status" value="1"/>
</dbReference>
<sequence>MKYPRLRTKYSQCILNSREHLSSYKAKHVLRISHGAKVAHIVQFFAMCFVFSKCHTQEHNLPLNVDVDFSDFDFSVPSKHSDIPYSFGKGRQGIESELLDLLYDKDELVFLPPSGIFTDAFTSSFLYAPSARDNRDFFYNIHESEQEQNGSDDRELVQALYGLRPKILLESDEYFPIEGRASGLTDQYTSLDRIRRERSMPTVTPTPRIETTSETPSHVLHQTYRSKSPCLAAKLDWVREAENCSVFFVCARGRVAAVLTCPRGEVWSNRVTNCVPKRSRWDDCNYTEEESPSKDKHDSILGLGRGRKWRKSPGTTPSSAESDFGKRRVTEPWESKDSSEQQRDLQQQRQQQQQQVQKTQQQQQRQRYLFPRRPASHGRYYQPGKKRFRLPTTSDWAGYRVQKISSAVEKRRDNGRIHYTSKEITISRTVAPGVTPKIWESKDSSIIKQTSEENSWSGRKVGRRKHRQQTTHSPSKSETSSTFPETPINSKISNTASGSFNPPDRRSHSQHQLRFPRKGQRRVKVRLRIDDTDTKPVKDLDFLYNIKRIKELESDKIFRPSRKNNSLNDVESKDLPNKNNLHETDKSKESQWWLDMSTIQSITTPTTVPTTTVSVSLASTAQTIESSTAISSLHEEAGNNSYPKYIPECGVSATSMIVGGLPAQQGRWPWVVSLRLTWNQNHVCGATLVHPQWIITAAHCVNGPDLSKAKEWRALFWQIGSFKEIDVIVQGDSGGPLICRQKGYHFLTGVTSWGVGGCQTTGYPSVFTRVAFYYHWIQSVIKTFS</sequence>
<dbReference type="Gene3D" id="2.40.10.10">
    <property type="entry name" value="Trypsin-like serine proteases"/>
    <property type="match status" value="2"/>
</dbReference>
<proteinExistence type="predicted"/>
<keyword evidence="6" id="KW-1185">Reference proteome</keyword>
<dbReference type="InterPro" id="IPR036508">
    <property type="entry name" value="Chitin-bd_dom_sf"/>
</dbReference>
<dbReference type="SUPFAM" id="SSF57625">
    <property type="entry name" value="Invertebrate chitin-binding proteins"/>
    <property type="match status" value="1"/>
</dbReference>
<feature type="domain" description="Peptidase S1" evidence="3">
    <location>
        <begin position="657"/>
        <end position="782"/>
    </location>
</feature>
<accession>A0AAV4B533</accession>
<feature type="domain" description="Chitin-binding type-2" evidence="4">
    <location>
        <begin position="227"/>
        <end position="286"/>
    </location>
</feature>
<organism evidence="5 6">
    <name type="scientific">Plakobranchus ocellatus</name>
    <dbReference type="NCBI Taxonomy" id="259542"/>
    <lineage>
        <taxon>Eukaryota</taxon>
        <taxon>Metazoa</taxon>
        <taxon>Spiralia</taxon>
        <taxon>Lophotrochozoa</taxon>
        <taxon>Mollusca</taxon>
        <taxon>Gastropoda</taxon>
        <taxon>Heterobranchia</taxon>
        <taxon>Euthyneura</taxon>
        <taxon>Panpulmonata</taxon>
        <taxon>Sacoglossa</taxon>
        <taxon>Placobranchoidea</taxon>
        <taxon>Plakobranchidae</taxon>
        <taxon>Plakobranchus</taxon>
    </lineage>
</organism>